<name>A0A061G326_THECC</name>
<protein>
    <recommendedName>
        <fullName evidence="3">DUF4283 domain-containing protein</fullName>
    </recommendedName>
</protein>
<keyword evidence="2" id="KW-1185">Reference proteome</keyword>
<evidence type="ECO:0008006" key="3">
    <source>
        <dbReference type="Google" id="ProtNLM"/>
    </source>
</evidence>
<organism evidence="1 2">
    <name type="scientific">Theobroma cacao</name>
    <name type="common">Cacao</name>
    <name type="synonym">Cocoa</name>
    <dbReference type="NCBI Taxonomy" id="3641"/>
    <lineage>
        <taxon>Eukaryota</taxon>
        <taxon>Viridiplantae</taxon>
        <taxon>Streptophyta</taxon>
        <taxon>Embryophyta</taxon>
        <taxon>Tracheophyta</taxon>
        <taxon>Spermatophyta</taxon>
        <taxon>Magnoliopsida</taxon>
        <taxon>eudicotyledons</taxon>
        <taxon>Gunneridae</taxon>
        <taxon>Pentapetalae</taxon>
        <taxon>rosids</taxon>
        <taxon>malvids</taxon>
        <taxon>Malvales</taxon>
        <taxon>Malvaceae</taxon>
        <taxon>Byttnerioideae</taxon>
        <taxon>Theobroma</taxon>
    </lineage>
</organism>
<dbReference type="AlphaFoldDB" id="A0A061G326"/>
<sequence length="274" mass="31868">MVIDGRMVLVKEANVLEGKSAIGSLHLGCLIKGLKEGLEMQGVEVKIQSLDGYYLLITFFDSKMMKVLTESYLNCFKPWLSNLVAYNYNVVQQEMFCWVRLDEISFQIWHLNSFKALGDRWDEFVKPDANTMALSRLDYGRILFKVKSIRTNLSWSTGREEVDILAQKFCPDEHVFEYDEDNDMFAIDRVNWESNKEANLQLMLFVREKMYDGDAEVVSSVEEVTAVERLRRKPRSKKGSNKGYSKWGAYKGDRVLWSSKWSKDLTDDLNRESE</sequence>
<gene>
    <name evidence="1" type="ORF">TCM_012991</name>
</gene>
<dbReference type="HOGENOM" id="CLU_1017110_0_0_1"/>
<dbReference type="EMBL" id="CM001881">
    <property type="protein sequence ID" value="EOY21439.1"/>
    <property type="molecule type" value="Genomic_DNA"/>
</dbReference>
<dbReference type="Proteomes" id="UP000026915">
    <property type="component" value="Chromosome 3"/>
</dbReference>
<proteinExistence type="predicted"/>
<evidence type="ECO:0000313" key="1">
    <source>
        <dbReference type="EMBL" id="EOY21439.1"/>
    </source>
</evidence>
<reference evidence="1 2" key="1">
    <citation type="journal article" date="2013" name="Genome Biol.">
        <title>The genome sequence of the most widely cultivated cacao type and its use to identify candidate genes regulating pod color.</title>
        <authorList>
            <person name="Motamayor J.C."/>
            <person name="Mockaitis K."/>
            <person name="Schmutz J."/>
            <person name="Haiminen N."/>
            <person name="Iii D.L."/>
            <person name="Cornejo O."/>
            <person name="Findley S.D."/>
            <person name="Zheng P."/>
            <person name="Utro F."/>
            <person name="Royaert S."/>
            <person name="Saski C."/>
            <person name="Jenkins J."/>
            <person name="Podicheti R."/>
            <person name="Zhao M."/>
            <person name="Scheffler B.E."/>
            <person name="Stack J.C."/>
            <person name="Feltus F.A."/>
            <person name="Mustiga G.M."/>
            <person name="Amores F."/>
            <person name="Phillips W."/>
            <person name="Marelli J.P."/>
            <person name="May G.D."/>
            <person name="Shapiro H."/>
            <person name="Ma J."/>
            <person name="Bustamante C.D."/>
            <person name="Schnell R.J."/>
            <person name="Main D."/>
            <person name="Gilbert D."/>
            <person name="Parida L."/>
            <person name="Kuhn D.N."/>
        </authorList>
    </citation>
    <scope>NUCLEOTIDE SEQUENCE [LARGE SCALE GENOMIC DNA]</scope>
    <source>
        <strain evidence="2">cv. Matina 1-6</strain>
    </source>
</reference>
<evidence type="ECO:0000313" key="2">
    <source>
        <dbReference type="Proteomes" id="UP000026915"/>
    </source>
</evidence>
<dbReference type="InParanoid" id="A0A061G326"/>
<dbReference type="Gramene" id="EOY21439">
    <property type="protein sequence ID" value="EOY21439"/>
    <property type="gene ID" value="TCM_012991"/>
</dbReference>
<accession>A0A061G326</accession>